<organism evidence="3 4">
    <name type="scientific">Panaeolus cyanescens</name>
    <dbReference type="NCBI Taxonomy" id="181874"/>
    <lineage>
        <taxon>Eukaryota</taxon>
        <taxon>Fungi</taxon>
        <taxon>Dikarya</taxon>
        <taxon>Basidiomycota</taxon>
        <taxon>Agaricomycotina</taxon>
        <taxon>Agaricomycetes</taxon>
        <taxon>Agaricomycetidae</taxon>
        <taxon>Agaricales</taxon>
        <taxon>Agaricineae</taxon>
        <taxon>Galeropsidaceae</taxon>
        <taxon>Panaeolus</taxon>
    </lineage>
</organism>
<evidence type="ECO:0000313" key="3">
    <source>
        <dbReference type="EMBL" id="PPQ75374.1"/>
    </source>
</evidence>
<dbReference type="InterPro" id="IPR001810">
    <property type="entry name" value="F-box_dom"/>
</dbReference>
<evidence type="ECO:0000313" key="4">
    <source>
        <dbReference type="Proteomes" id="UP000284842"/>
    </source>
</evidence>
<sequence>MVDSASTTLATQLESTTSSSMDTGDEQIVVFPFHSLDIDDLSTITSGSPVSSLHTQPKQYYGPVTIRNFISGHIKRDLRTQPASRLQGDVFLHFPIELQLMILEHLHPIDLYHLSIVSKDFRKLVMNPKAIGVWRLAFERHPNLPRRPPCVPESQWAFMLFGPGICGVCGKHGALTDFAFQKRFCEKCMKHNYAHANKYRDTSGNAIRSDHVIWNLIPRSHRYNGLRYTSSYPTFSNAKFLVNDFKPMMRKVTIMQILIDQKVPGVEEIFEDWKRTLSAIVSKTNDAAEKANMWAMDVYRSACMLTDERTRHNTATCKKRLKNLGHAEQDINYVQYTISQTLRTHFIMKMNPRAFRKLRPIFEHNVANRKVARLKMERREHLQSIYTNYVKTLAPTEWQSLPPKETIQDIEGFHEFLDAEYNERGHVTTEYAVSLFPSFIEGWRKRVRDAITSLESSSDKESTTLRCRDLDLATSILKCEGCRLIHRCGKAIFGWEDVFLHKSTLFAGYSRYCDDLEWSNVGEAAVVALLRCLGLDEKTTTIKELDQRDDRFICGNCMPRNSGNVNGLRVYSWRECVLHSEEMHQISSPIHRDPIWHLLTPEATRFVLEHELPFPSPDEAVWGCNHCAQHYHGSVTQGTVWEHLLRVHLIRNPVIGIDLIYDKRRPGRRRKPFLLGLNPAYELRCQHCPEMPIYKLWELEALKIHLRLKHNKPDPLEGADWTRIRLIAPMPSTSSHTPSSNESSTSASSSH</sequence>
<dbReference type="SUPFAM" id="SSF81383">
    <property type="entry name" value="F-box domain"/>
    <property type="match status" value="1"/>
</dbReference>
<evidence type="ECO:0000259" key="2">
    <source>
        <dbReference type="PROSITE" id="PS50181"/>
    </source>
</evidence>
<dbReference type="InParanoid" id="A0A409WA45"/>
<dbReference type="OrthoDB" id="2823912at2759"/>
<dbReference type="CDD" id="cd09917">
    <property type="entry name" value="F-box_SF"/>
    <property type="match status" value="1"/>
</dbReference>
<dbReference type="InterPro" id="IPR036047">
    <property type="entry name" value="F-box-like_dom_sf"/>
</dbReference>
<dbReference type="STRING" id="181874.A0A409WA45"/>
<dbReference type="PROSITE" id="PS50181">
    <property type="entry name" value="FBOX"/>
    <property type="match status" value="1"/>
</dbReference>
<dbReference type="AlphaFoldDB" id="A0A409WA45"/>
<name>A0A409WA45_9AGAR</name>
<dbReference type="Proteomes" id="UP000284842">
    <property type="component" value="Unassembled WGS sequence"/>
</dbReference>
<evidence type="ECO:0000256" key="1">
    <source>
        <dbReference type="SAM" id="MobiDB-lite"/>
    </source>
</evidence>
<proteinExistence type="predicted"/>
<dbReference type="Gene3D" id="1.20.1280.50">
    <property type="match status" value="1"/>
</dbReference>
<dbReference type="Pfam" id="PF00646">
    <property type="entry name" value="F-box"/>
    <property type="match status" value="1"/>
</dbReference>
<comment type="caution">
    <text evidence="3">The sequence shown here is derived from an EMBL/GenBank/DDBJ whole genome shotgun (WGS) entry which is preliminary data.</text>
</comment>
<feature type="region of interest" description="Disordered" evidence="1">
    <location>
        <begin position="1"/>
        <end position="21"/>
    </location>
</feature>
<gene>
    <name evidence="3" type="ORF">CVT24_013157</name>
</gene>
<protein>
    <recommendedName>
        <fullName evidence="2">F-box domain-containing protein</fullName>
    </recommendedName>
</protein>
<feature type="domain" description="F-box" evidence="2">
    <location>
        <begin position="88"/>
        <end position="137"/>
    </location>
</feature>
<feature type="compositionally biased region" description="Low complexity" evidence="1">
    <location>
        <begin position="732"/>
        <end position="751"/>
    </location>
</feature>
<feature type="region of interest" description="Disordered" evidence="1">
    <location>
        <begin position="730"/>
        <end position="751"/>
    </location>
</feature>
<dbReference type="EMBL" id="NHTK01005678">
    <property type="protein sequence ID" value="PPQ75374.1"/>
    <property type="molecule type" value="Genomic_DNA"/>
</dbReference>
<reference evidence="3 4" key="1">
    <citation type="journal article" date="2018" name="Evol. Lett.">
        <title>Horizontal gene cluster transfer increased hallucinogenic mushroom diversity.</title>
        <authorList>
            <person name="Reynolds H.T."/>
            <person name="Vijayakumar V."/>
            <person name="Gluck-Thaler E."/>
            <person name="Korotkin H.B."/>
            <person name="Matheny P.B."/>
            <person name="Slot J.C."/>
        </authorList>
    </citation>
    <scope>NUCLEOTIDE SEQUENCE [LARGE SCALE GENOMIC DNA]</scope>
    <source>
        <strain evidence="3 4">2629</strain>
    </source>
</reference>
<keyword evidence="4" id="KW-1185">Reference proteome</keyword>
<accession>A0A409WA45</accession>